<dbReference type="Pfam" id="PF00106">
    <property type="entry name" value="adh_short"/>
    <property type="match status" value="1"/>
</dbReference>
<evidence type="ECO:0000259" key="5">
    <source>
        <dbReference type="SMART" id="SM00822"/>
    </source>
</evidence>
<dbReference type="Proteomes" id="UP000635387">
    <property type="component" value="Unassembled WGS sequence"/>
</dbReference>
<feature type="domain" description="Ketoreductase" evidence="5">
    <location>
        <begin position="42"/>
        <end position="221"/>
    </location>
</feature>
<dbReference type="InterPro" id="IPR036291">
    <property type="entry name" value="NAD(P)-bd_dom_sf"/>
</dbReference>
<evidence type="ECO:0000313" key="7">
    <source>
        <dbReference type="Proteomes" id="UP000635387"/>
    </source>
</evidence>
<dbReference type="PANTHER" id="PTHR43669">
    <property type="entry name" value="5-KETO-D-GLUCONATE 5-REDUCTASE"/>
    <property type="match status" value="1"/>
</dbReference>
<dbReference type="InterPro" id="IPR057326">
    <property type="entry name" value="KR_dom"/>
</dbReference>
<evidence type="ECO:0000256" key="2">
    <source>
        <dbReference type="ARBA" id="ARBA00023002"/>
    </source>
</evidence>
<dbReference type="InterPro" id="IPR020904">
    <property type="entry name" value="Sc_DH/Rdtase_CS"/>
</dbReference>
<protein>
    <recommendedName>
        <fullName evidence="5">Ketoreductase domain-containing protein</fullName>
    </recommendedName>
</protein>
<gene>
    <name evidence="6" type="ORF">GCM10017790_30650</name>
</gene>
<evidence type="ECO:0000256" key="1">
    <source>
        <dbReference type="ARBA" id="ARBA00006484"/>
    </source>
</evidence>
<comment type="similarity">
    <text evidence="1 3">Belongs to the short-chain dehydrogenases/reductases (SDR) family.</text>
</comment>
<evidence type="ECO:0000256" key="4">
    <source>
        <dbReference type="SAM" id="SignalP"/>
    </source>
</evidence>
<keyword evidence="2" id="KW-0560">Oxidoreductase</keyword>
<dbReference type="SMART" id="SM00822">
    <property type="entry name" value="PKS_KR"/>
    <property type="match status" value="1"/>
</dbReference>
<sequence>MGEAVGRRAVLGGAAAAGVAMLAANTATAQEPRRGQGRFAGKVVIVTGATSGIGRATAIAFAAAGAKVGFCGRREDLGREVEREIRRAGGGATYLRADVRVPEQFQAFVDGVAVRYGRLDIAFNNAGIHLGKPLHEISLDEWENVQRTNARGVFLSIKHEIPHLLKAGGGVIVCTASAQAEQTRPGHAAYTSSKRAVQGLVRAAALDYGAKGIRVLAIDPGTIDTQLVRPPGVPDDQWAQFKKAWGPLNVHGLPRMGEATDIASAVLGSPRPAEVHDGPLPCDRRKEGGLHVLGKLKSPERISWRRTRRPAVPVCPF</sequence>
<dbReference type="PRINTS" id="PR00080">
    <property type="entry name" value="SDRFAMILY"/>
</dbReference>
<reference evidence="7" key="1">
    <citation type="journal article" date="2019" name="Int. J. Syst. Evol. Microbiol.">
        <title>The Global Catalogue of Microorganisms (GCM) 10K type strain sequencing project: providing services to taxonomists for standard genome sequencing and annotation.</title>
        <authorList>
            <consortium name="The Broad Institute Genomics Platform"/>
            <consortium name="The Broad Institute Genome Sequencing Center for Infectious Disease"/>
            <person name="Wu L."/>
            <person name="Ma J."/>
        </authorList>
    </citation>
    <scope>NUCLEOTIDE SEQUENCE [LARGE SCALE GENOMIC DNA]</scope>
    <source>
        <strain evidence="7">CGMCC 4.7683</strain>
    </source>
</reference>
<evidence type="ECO:0000256" key="3">
    <source>
        <dbReference type="RuleBase" id="RU000363"/>
    </source>
</evidence>
<dbReference type="PROSITE" id="PS51318">
    <property type="entry name" value="TAT"/>
    <property type="match status" value="1"/>
</dbReference>
<feature type="signal peptide" evidence="4">
    <location>
        <begin position="1"/>
        <end position="29"/>
    </location>
</feature>
<dbReference type="Gene3D" id="3.40.50.720">
    <property type="entry name" value="NAD(P)-binding Rossmann-like Domain"/>
    <property type="match status" value="1"/>
</dbReference>
<organism evidence="6 7">
    <name type="scientific">Amycolatopsis oliviviridis</name>
    <dbReference type="NCBI Taxonomy" id="1471590"/>
    <lineage>
        <taxon>Bacteria</taxon>
        <taxon>Bacillati</taxon>
        <taxon>Actinomycetota</taxon>
        <taxon>Actinomycetes</taxon>
        <taxon>Pseudonocardiales</taxon>
        <taxon>Pseudonocardiaceae</taxon>
        <taxon>Amycolatopsis</taxon>
    </lineage>
</organism>
<dbReference type="SUPFAM" id="SSF51735">
    <property type="entry name" value="NAD(P)-binding Rossmann-fold domains"/>
    <property type="match status" value="1"/>
</dbReference>
<dbReference type="EMBL" id="BNAY01000003">
    <property type="protein sequence ID" value="GHH15778.1"/>
    <property type="molecule type" value="Genomic_DNA"/>
</dbReference>
<dbReference type="InterPro" id="IPR002347">
    <property type="entry name" value="SDR_fam"/>
</dbReference>
<dbReference type="RefSeq" id="WP_229907775.1">
    <property type="nucleotide sequence ID" value="NZ_BNAY01000003.1"/>
</dbReference>
<dbReference type="PRINTS" id="PR00081">
    <property type="entry name" value="GDHRDH"/>
</dbReference>
<keyword evidence="7" id="KW-1185">Reference proteome</keyword>
<evidence type="ECO:0000313" key="6">
    <source>
        <dbReference type="EMBL" id="GHH15778.1"/>
    </source>
</evidence>
<feature type="chain" id="PRO_5047285494" description="Ketoreductase domain-containing protein" evidence="4">
    <location>
        <begin position="30"/>
        <end position="317"/>
    </location>
</feature>
<accession>A0ABQ3LH28</accession>
<proteinExistence type="inferred from homology"/>
<name>A0ABQ3LH28_9PSEU</name>
<dbReference type="PROSITE" id="PS00061">
    <property type="entry name" value="ADH_SHORT"/>
    <property type="match status" value="1"/>
</dbReference>
<comment type="caution">
    <text evidence="6">The sequence shown here is derived from an EMBL/GenBank/DDBJ whole genome shotgun (WGS) entry which is preliminary data.</text>
</comment>
<dbReference type="InterPro" id="IPR006311">
    <property type="entry name" value="TAT_signal"/>
</dbReference>
<keyword evidence="4" id="KW-0732">Signal</keyword>
<dbReference type="CDD" id="cd05233">
    <property type="entry name" value="SDR_c"/>
    <property type="match status" value="1"/>
</dbReference>
<dbReference type="PANTHER" id="PTHR43669:SF3">
    <property type="entry name" value="ALCOHOL DEHYDROGENASE, PUTATIVE (AFU_ORTHOLOGUE AFUA_3G03445)-RELATED"/>
    <property type="match status" value="1"/>
</dbReference>